<protein>
    <submittedName>
        <fullName evidence="2">Phage tail tube protein</fullName>
    </submittedName>
</protein>
<gene>
    <name evidence="2" type="ORF">SAMN05421742_11823</name>
</gene>
<accession>A0A1G8G2X2</accession>
<keyword evidence="3" id="KW-1185">Reference proteome</keyword>
<reference evidence="3" key="1">
    <citation type="submission" date="2016-10" db="EMBL/GenBank/DDBJ databases">
        <authorList>
            <person name="Varghese N."/>
            <person name="Submissions S."/>
        </authorList>
    </citation>
    <scope>NUCLEOTIDE SEQUENCE [LARGE SCALE GENOMIC DNA]</scope>
    <source>
        <strain evidence="3">930I</strain>
    </source>
</reference>
<dbReference type="Pfam" id="PF10618">
    <property type="entry name" value="Tail_tube"/>
    <property type="match status" value="1"/>
</dbReference>
<feature type="region of interest" description="Disordered" evidence="1">
    <location>
        <begin position="27"/>
        <end position="47"/>
    </location>
</feature>
<proteinExistence type="predicted"/>
<dbReference type="Proteomes" id="UP000217076">
    <property type="component" value="Unassembled WGS sequence"/>
</dbReference>
<dbReference type="AlphaFoldDB" id="A0A1G8G2X2"/>
<dbReference type="STRING" id="83401.SAMN05421742_11823"/>
<dbReference type="RefSeq" id="WP_092621950.1">
    <property type="nucleotide sequence ID" value="NZ_FNCV01000018.1"/>
</dbReference>
<feature type="region of interest" description="Disordered" evidence="1">
    <location>
        <begin position="97"/>
        <end position="120"/>
    </location>
</feature>
<dbReference type="OrthoDB" id="7595591at2"/>
<feature type="compositionally biased region" description="Basic and acidic residues" evidence="1">
    <location>
        <begin position="29"/>
        <end position="38"/>
    </location>
</feature>
<organism evidence="2 3">
    <name type="scientific">Roseospirillum parvum</name>
    <dbReference type="NCBI Taxonomy" id="83401"/>
    <lineage>
        <taxon>Bacteria</taxon>
        <taxon>Pseudomonadati</taxon>
        <taxon>Pseudomonadota</taxon>
        <taxon>Alphaproteobacteria</taxon>
        <taxon>Rhodospirillales</taxon>
        <taxon>Rhodospirillaceae</taxon>
        <taxon>Roseospirillum</taxon>
    </lineage>
</organism>
<dbReference type="InterPro" id="IPR019596">
    <property type="entry name" value="Phage_Mu_GpM_tail_tub"/>
</dbReference>
<sequence length="120" mass="13049">MSRTLGKVTIKVDGELIESYPGTEIDLGGVERNDKENGHYPGRFSETRRGFSAKPEFDVTASTDLDWFAGLSDVTLAVELDTGQTYTVPHAWCKGRPTFSDGSDSKASVQFYGPPAEKVG</sequence>
<evidence type="ECO:0000256" key="1">
    <source>
        <dbReference type="SAM" id="MobiDB-lite"/>
    </source>
</evidence>
<name>A0A1G8G2X2_9PROT</name>
<dbReference type="EMBL" id="FNCV01000018">
    <property type="protein sequence ID" value="SDH88616.1"/>
    <property type="molecule type" value="Genomic_DNA"/>
</dbReference>
<evidence type="ECO:0000313" key="2">
    <source>
        <dbReference type="EMBL" id="SDH88616.1"/>
    </source>
</evidence>
<evidence type="ECO:0000313" key="3">
    <source>
        <dbReference type="Proteomes" id="UP000217076"/>
    </source>
</evidence>